<name>A0A8J4AFY2_9ACTN</name>
<gene>
    <name evidence="5" type="ORF">NUM_37260</name>
</gene>
<dbReference type="EMBL" id="BOPO01000064">
    <property type="protein sequence ID" value="GIL28472.1"/>
    <property type="molecule type" value="Genomic_DNA"/>
</dbReference>
<dbReference type="PANTHER" id="PTHR44196">
    <property type="entry name" value="DEHYDROGENASE/REDUCTASE SDR FAMILY MEMBER 7B"/>
    <property type="match status" value="1"/>
</dbReference>
<dbReference type="PANTHER" id="PTHR44196:SF1">
    <property type="entry name" value="DEHYDROGENASE_REDUCTASE SDR FAMILY MEMBER 7B"/>
    <property type="match status" value="1"/>
</dbReference>
<dbReference type="Pfam" id="PF00106">
    <property type="entry name" value="adh_short"/>
    <property type="match status" value="1"/>
</dbReference>
<dbReference type="InterPro" id="IPR057326">
    <property type="entry name" value="KR_dom"/>
</dbReference>
<evidence type="ECO:0000256" key="3">
    <source>
        <dbReference type="RuleBase" id="RU000363"/>
    </source>
</evidence>
<dbReference type="GO" id="GO:0016020">
    <property type="term" value="C:membrane"/>
    <property type="evidence" value="ECO:0007669"/>
    <property type="project" value="TreeGrafter"/>
</dbReference>
<evidence type="ECO:0000313" key="5">
    <source>
        <dbReference type="EMBL" id="GIL28472.1"/>
    </source>
</evidence>
<dbReference type="InterPro" id="IPR036291">
    <property type="entry name" value="NAD(P)-bd_dom_sf"/>
</dbReference>
<proteinExistence type="inferred from homology"/>
<dbReference type="Gene3D" id="3.40.50.720">
    <property type="entry name" value="NAD(P)-binding Rossmann-like Domain"/>
    <property type="match status" value="1"/>
</dbReference>
<dbReference type="InterPro" id="IPR002347">
    <property type="entry name" value="SDR_fam"/>
</dbReference>
<dbReference type="PROSITE" id="PS00061">
    <property type="entry name" value="ADH_SHORT"/>
    <property type="match status" value="1"/>
</dbReference>
<feature type="domain" description="Ketoreductase" evidence="4">
    <location>
        <begin position="6"/>
        <end position="185"/>
    </location>
</feature>
<evidence type="ECO:0000313" key="6">
    <source>
        <dbReference type="Proteomes" id="UP000614996"/>
    </source>
</evidence>
<dbReference type="AlphaFoldDB" id="A0A8J4AFY2"/>
<protein>
    <submittedName>
        <fullName evidence="5">Oxidoreductase</fullName>
    </submittedName>
</protein>
<evidence type="ECO:0000256" key="2">
    <source>
        <dbReference type="ARBA" id="ARBA00023002"/>
    </source>
</evidence>
<keyword evidence="2" id="KW-0560">Oxidoreductase</keyword>
<sequence length="252" mass="26229">MRVRGAVALVTGASSGIGWATALRLAELGARLILTGRDTERLAMLATMTGGTPLATDLSEPGAVTRLARTALDAAGRVDLLVNNAGEGHAGRFTAMSADQVARLVAVNLSAPIELTRVLLPGMVSRGTGHVAFVTSIAGRTGVAGEAVYSAAKAGVDAFAESLRFELAGSGVRVGVLVPGVVRTAFFDRRGAAYQRQRPRPLPAARVADALVRGIVTERDESFTPSWLRLPVAVRALAPTTYRRLAGRFGSS</sequence>
<dbReference type="PRINTS" id="PR00081">
    <property type="entry name" value="GDHRDH"/>
</dbReference>
<dbReference type="Proteomes" id="UP000614996">
    <property type="component" value="Unassembled WGS sequence"/>
</dbReference>
<comment type="caution">
    <text evidence="5">The sequence shown here is derived from an EMBL/GenBank/DDBJ whole genome shotgun (WGS) entry which is preliminary data.</text>
</comment>
<dbReference type="RefSeq" id="WP_207126173.1">
    <property type="nucleotide sequence ID" value="NZ_BOPO01000064.1"/>
</dbReference>
<dbReference type="PRINTS" id="PR00080">
    <property type="entry name" value="SDRFAMILY"/>
</dbReference>
<keyword evidence="6" id="KW-1185">Reference proteome</keyword>
<dbReference type="GO" id="GO:0016491">
    <property type="term" value="F:oxidoreductase activity"/>
    <property type="evidence" value="ECO:0007669"/>
    <property type="project" value="UniProtKB-KW"/>
</dbReference>
<dbReference type="InterPro" id="IPR020904">
    <property type="entry name" value="Sc_DH/Rdtase_CS"/>
</dbReference>
<evidence type="ECO:0000256" key="1">
    <source>
        <dbReference type="ARBA" id="ARBA00006484"/>
    </source>
</evidence>
<accession>A0A8J4AFY2</accession>
<organism evidence="5 6">
    <name type="scientific">Actinocatenispora comari</name>
    <dbReference type="NCBI Taxonomy" id="2807577"/>
    <lineage>
        <taxon>Bacteria</taxon>
        <taxon>Bacillati</taxon>
        <taxon>Actinomycetota</taxon>
        <taxon>Actinomycetes</taxon>
        <taxon>Micromonosporales</taxon>
        <taxon>Micromonosporaceae</taxon>
        <taxon>Actinocatenispora</taxon>
    </lineage>
</organism>
<evidence type="ECO:0000259" key="4">
    <source>
        <dbReference type="SMART" id="SM00822"/>
    </source>
</evidence>
<reference evidence="6" key="1">
    <citation type="journal article" date="2021" name="Int. J. Syst. Evol. Microbiol.">
        <title>Actinocatenispora comari sp. nov., an endophytic actinomycete isolated from aerial parts of Comarum salesowianum.</title>
        <authorList>
            <person name="Oyunbileg N."/>
            <person name="Iizaka Y."/>
            <person name="Hamada M."/>
            <person name="Davaapurev B.O."/>
            <person name="Fukumoto A."/>
            <person name="Tsetseg B."/>
            <person name="Kato F."/>
            <person name="Tamura T."/>
            <person name="Batkhuu J."/>
            <person name="Anzai Y."/>
        </authorList>
    </citation>
    <scope>NUCLEOTIDE SEQUENCE [LARGE SCALE GENOMIC DNA]</scope>
    <source>
        <strain evidence="6">NUM-2625</strain>
    </source>
</reference>
<dbReference type="SUPFAM" id="SSF51735">
    <property type="entry name" value="NAD(P)-binding Rossmann-fold domains"/>
    <property type="match status" value="1"/>
</dbReference>
<dbReference type="SMART" id="SM00822">
    <property type="entry name" value="PKS_KR"/>
    <property type="match status" value="1"/>
</dbReference>
<comment type="similarity">
    <text evidence="1 3">Belongs to the short-chain dehydrogenases/reductases (SDR) family.</text>
</comment>